<accession>A0A4V2UTU0</accession>
<reference evidence="2 3" key="1">
    <citation type="submission" date="2019-03" db="EMBL/GenBank/DDBJ databases">
        <title>Genomic Encyclopedia of Type Strains, Phase IV (KMG-IV): sequencing the most valuable type-strain genomes for metagenomic binning, comparative biology and taxonomic classification.</title>
        <authorList>
            <person name="Goeker M."/>
        </authorList>
    </citation>
    <scope>NUCLEOTIDE SEQUENCE [LARGE SCALE GENOMIC DNA]</scope>
    <source>
        <strain evidence="2 3">DSM 21100</strain>
    </source>
</reference>
<dbReference type="Proteomes" id="UP000295807">
    <property type="component" value="Unassembled WGS sequence"/>
</dbReference>
<dbReference type="InterPro" id="IPR014922">
    <property type="entry name" value="YdhG-like"/>
</dbReference>
<feature type="domain" description="YdhG-like" evidence="1">
    <location>
        <begin position="32"/>
        <end position="127"/>
    </location>
</feature>
<dbReference type="EMBL" id="SMAD01000004">
    <property type="protein sequence ID" value="TCS87658.1"/>
    <property type="molecule type" value="Genomic_DNA"/>
</dbReference>
<organism evidence="2 3">
    <name type="scientific">Anseongella ginsenosidimutans</name>
    <dbReference type="NCBI Taxonomy" id="496056"/>
    <lineage>
        <taxon>Bacteria</taxon>
        <taxon>Pseudomonadati</taxon>
        <taxon>Bacteroidota</taxon>
        <taxon>Sphingobacteriia</taxon>
        <taxon>Sphingobacteriales</taxon>
        <taxon>Sphingobacteriaceae</taxon>
        <taxon>Anseongella</taxon>
    </lineage>
</organism>
<dbReference type="Pfam" id="PF08818">
    <property type="entry name" value="DUF1801"/>
    <property type="match status" value="1"/>
</dbReference>
<gene>
    <name evidence="2" type="ORF">EDD80_1045</name>
</gene>
<name>A0A4V2UTU0_9SPHI</name>
<evidence type="ECO:0000313" key="3">
    <source>
        <dbReference type="Proteomes" id="UP000295807"/>
    </source>
</evidence>
<proteinExistence type="predicted"/>
<dbReference type="OrthoDB" id="1120992at2"/>
<protein>
    <submittedName>
        <fullName evidence="2">Uncharacterized protein DUF1801</fullName>
    </submittedName>
</protein>
<keyword evidence="3" id="KW-1185">Reference proteome</keyword>
<evidence type="ECO:0000259" key="1">
    <source>
        <dbReference type="Pfam" id="PF08818"/>
    </source>
</evidence>
<dbReference type="AlphaFoldDB" id="A0A4V2UTU0"/>
<dbReference type="SUPFAM" id="SSF159888">
    <property type="entry name" value="YdhG-like"/>
    <property type="match status" value="1"/>
</dbReference>
<sequence>MTRMAKEQLKFRSLVELFEFLPRDEAMLTDILRQITIETLNGYGKEKLSYNVPFFYGNKSICLIFPASVPRSGVKSGVLFGFWYGNRLKDENGYLAHGTNKQIFYMVYQSASEIDIPALTGLIGEAVELDKSFYAH</sequence>
<comment type="caution">
    <text evidence="2">The sequence shown here is derived from an EMBL/GenBank/DDBJ whole genome shotgun (WGS) entry which is preliminary data.</text>
</comment>
<evidence type="ECO:0000313" key="2">
    <source>
        <dbReference type="EMBL" id="TCS87658.1"/>
    </source>
</evidence>